<feature type="region of interest" description="Disordered" evidence="1">
    <location>
        <begin position="208"/>
        <end position="240"/>
    </location>
</feature>
<feature type="region of interest" description="Disordered" evidence="1">
    <location>
        <begin position="79"/>
        <end position="99"/>
    </location>
</feature>
<proteinExistence type="predicted"/>
<evidence type="ECO:0000256" key="1">
    <source>
        <dbReference type="SAM" id="MobiDB-lite"/>
    </source>
</evidence>
<feature type="compositionally biased region" description="Polar residues" evidence="1">
    <location>
        <begin position="208"/>
        <end position="223"/>
    </location>
</feature>
<feature type="region of interest" description="Disordered" evidence="1">
    <location>
        <begin position="117"/>
        <end position="136"/>
    </location>
</feature>
<accession>A0A7S3LIX0</accession>
<evidence type="ECO:0000313" key="2">
    <source>
        <dbReference type="EMBL" id="CAE0429964.1"/>
    </source>
</evidence>
<name>A0A7S3LIX0_9STRA</name>
<dbReference type="AlphaFoldDB" id="A0A7S3LIX0"/>
<reference evidence="2" key="1">
    <citation type="submission" date="2021-01" db="EMBL/GenBank/DDBJ databases">
        <authorList>
            <person name="Corre E."/>
            <person name="Pelletier E."/>
            <person name="Niang G."/>
            <person name="Scheremetjew M."/>
            <person name="Finn R."/>
            <person name="Kale V."/>
            <person name="Holt S."/>
            <person name="Cochrane G."/>
            <person name="Meng A."/>
            <person name="Brown T."/>
            <person name="Cohen L."/>
        </authorList>
    </citation>
    <scope>NUCLEOTIDE SEQUENCE</scope>
    <source>
        <strain evidence="2">GSBS06</strain>
    </source>
</reference>
<sequence length="240" mass="27845">MIGKLILERTNMDFQSETVMMRRDSKGQNILYEDYMKDVYDKVKENSNKNEPKPLNDRVSVSKSQNKLYEDYMKDVYDNVKGNSNKNEPKPLNDRVSVSKSQNKLYEDYMKDVYDNVKGNSNKNEPKPLNDMTNADDKKAKSLLRRKDSFNPAIPDFVEDSFSMYQVPLHELPPLSPPSQKTLLRRKNSFDPNIPNFVEDQFGIMMDTPTNIGSPTSTHANKSNVKRRSSMDYVQDYTEL</sequence>
<gene>
    <name evidence="2" type="ORF">ASTO00021_LOCUS289</name>
</gene>
<dbReference type="EMBL" id="HBIN01000649">
    <property type="protein sequence ID" value="CAE0429964.1"/>
    <property type="molecule type" value="Transcribed_RNA"/>
</dbReference>
<protein>
    <submittedName>
        <fullName evidence="2">Uncharacterized protein</fullName>
    </submittedName>
</protein>
<organism evidence="2">
    <name type="scientific">Aplanochytrium stocchinoi</name>
    <dbReference type="NCBI Taxonomy" id="215587"/>
    <lineage>
        <taxon>Eukaryota</taxon>
        <taxon>Sar</taxon>
        <taxon>Stramenopiles</taxon>
        <taxon>Bigyra</taxon>
        <taxon>Labyrinthulomycetes</taxon>
        <taxon>Thraustochytrida</taxon>
        <taxon>Thraustochytriidae</taxon>
        <taxon>Aplanochytrium</taxon>
    </lineage>
</organism>